<organism evidence="1 2">
    <name type="scientific">Plebeiibacterium marinum</name>
    <dbReference type="NCBI Taxonomy" id="2992111"/>
    <lineage>
        <taxon>Bacteria</taxon>
        <taxon>Pseudomonadati</taxon>
        <taxon>Bacteroidota</taxon>
        <taxon>Bacteroidia</taxon>
        <taxon>Marinilabiliales</taxon>
        <taxon>Marinilabiliaceae</taxon>
        <taxon>Plebeiibacterium</taxon>
    </lineage>
</organism>
<name>A0AAE3MCZ6_9BACT</name>
<evidence type="ECO:0000313" key="2">
    <source>
        <dbReference type="Proteomes" id="UP001207408"/>
    </source>
</evidence>
<sequence length="48" mass="5706">MEFLLQMIAELLSNPEEIQQQQINNVVDEVEVEEVVAEEEFFSLMHFH</sequence>
<keyword evidence="2" id="KW-1185">Reference proteome</keyword>
<dbReference type="AlphaFoldDB" id="A0AAE3MCZ6"/>
<dbReference type="RefSeq" id="WP_301198004.1">
    <property type="nucleotide sequence ID" value="NZ_JAPDPI010000005.1"/>
</dbReference>
<comment type="caution">
    <text evidence="1">The sequence shown here is derived from an EMBL/GenBank/DDBJ whole genome shotgun (WGS) entry which is preliminary data.</text>
</comment>
<accession>A0AAE3MCZ6</accession>
<evidence type="ECO:0000313" key="1">
    <source>
        <dbReference type="EMBL" id="MCW3804782.1"/>
    </source>
</evidence>
<proteinExistence type="predicted"/>
<dbReference type="Proteomes" id="UP001207408">
    <property type="component" value="Unassembled WGS sequence"/>
</dbReference>
<dbReference type="EMBL" id="JAPDPI010000005">
    <property type="protein sequence ID" value="MCW3804782.1"/>
    <property type="molecule type" value="Genomic_DNA"/>
</dbReference>
<reference evidence="1" key="1">
    <citation type="submission" date="2022-10" db="EMBL/GenBank/DDBJ databases">
        <authorList>
            <person name="Yu W.X."/>
        </authorList>
    </citation>
    <scope>NUCLEOTIDE SEQUENCE</scope>
    <source>
        <strain evidence="1">D04</strain>
    </source>
</reference>
<protein>
    <submittedName>
        <fullName evidence="1">Uncharacterized protein</fullName>
    </submittedName>
</protein>
<gene>
    <name evidence="1" type="ORF">OM074_04035</name>
</gene>